<keyword evidence="3" id="KW-1185">Reference proteome</keyword>
<reference evidence="2" key="1">
    <citation type="submission" date="2020-11" db="EMBL/GenBank/DDBJ databases">
        <authorList>
            <consortium name="DOE Joint Genome Institute"/>
            <person name="Ahrendt S."/>
            <person name="Riley R."/>
            <person name="Andreopoulos W."/>
            <person name="Labutti K."/>
            <person name="Pangilinan J."/>
            <person name="Ruiz-Duenas F.J."/>
            <person name="Barrasa J.M."/>
            <person name="Sanchez-Garcia M."/>
            <person name="Camarero S."/>
            <person name="Miyauchi S."/>
            <person name="Serrano A."/>
            <person name="Linde D."/>
            <person name="Babiker R."/>
            <person name="Drula E."/>
            <person name="Ayuso-Fernandez I."/>
            <person name="Pacheco R."/>
            <person name="Padilla G."/>
            <person name="Ferreira P."/>
            <person name="Barriuso J."/>
            <person name="Kellner H."/>
            <person name="Castanera R."/>
            <person name="Alfaro M."/>
            <person name="Ramirez L."/>
            <person name="Pisabarro A.G."/>
            <person name="Kuo A."/>
            <person name="Tritt A."/>
            <person name="Lipzen A."/>
            <person name="He G."/>
            <person name="Yan M."/>
            <person name="Ng V."/>
            <person name="Cullen D."/>
            <person name="Martin F."/>
            <person name="Rosso M.-N."/>
            <person name="Henrissat B."/>
            <person name="Hibbett D."/>
            <person name="Martinez A.T."/>
            <person name="Grigoriev I.V."/>
        </authorList>
    </citation>
    <scope>NUCLEOTIDE SEQUENCE</scope>
    <source>
        <strain evidence="2">CBS 506.95</strain>
    </source>
</reference>
<evidence type="ECO:0000256" key="1">
    <source>
        <dbReference type="SAM" id="SignalP"/>
    </source>
</evidence>
<accession>A0A9P6E7J3</accession>
<protein>
    <submittedName>
        <fullName evidence="2">Uncharacterized protein</fullName>
    </submittedName>
</protein>
<dbReference type="Proteomes" id="UP000807306">
    <property type="component" value="Unassembled WGS sequence"/>
</dbReference>
<gene>
    <name evidence="2" type="ORF">CPB83DRAFT_898387</name>
</gene>
<dbReference type="AlphaFoldDB" id="A0A9P6E7J3"/>
<keyword evidence="1" id="KW-0732">Signal</keyword>
<proteinExistence type="predicted"/>
<comment type="caution">
    <text evidence="2">The sequence shown here is derived from an EMBL/GenBank/DDBJ whole genome shotgun (WGS) entry which is preliminary data.</text>
</comment>
<feature type="signal peptide" evidence="1">
    <location>
        <begin position="1"/>
        <end position="15"/>
    </location>
</feature>
<name>A0A9P6E7J3_9AGAR</name>
<sequence>MILVFSVSSAWPVFAQPFKANVAAASEVSAQVDKREIDYNYLRVYPSSKKFVTISQRAASSKKVLSNSYVLR</sequence>
<dbReference type="EMBL" id="MU157908">
    <property type="protein sequence ID" value="KAF9523930.1"/>
    <property type="molecule type" value="Genomic_DNA"/>
</dbReference>
<evidence type="ECO:0000313" key="3">
    <source>
        <dbReference type="Proteomes" id="UP000807306"/>
    </source>
</evidence>
<organism evidence="2 3">
    <name type="scientific">Crepidotus variabilis</name>
    <dbReference type="NCBI Taxonomy" id="179855"/>
    <lineage>
        <taxon>Eukaryota</taxon>
        <taxon>Fungi</taxon>
        <taxon>Dikarya</taxon>
        <taxon>Basidiomycota</taxon>
        <taxon>Agaricomycotina</taxon>
        <taxon>Agaricomycetes</taxon>
        <taxon>Agaricomycetidae</taxon>
        <taxon>Agaricales</taxon>
        <taxon>Agaricineae</taxon>
        <taxon>Crepidotaceae</taxon>
        <taxon>Crepidotus</taxon>
    </lineage>
</organism>
<feature type="chain" id="PRO_5040131174" evidence="1">
    <location>
        <begin position="16"/>
        <end position="72"/>
    </location>
</feature>
<evidence type="ECO:0000313" key="2">
    <source>
        <dbReference type="EMBL" id="KAF9523930.1"/>
    </source>
</evidence>